<evidence type="ECO:0000256" key="2">
    <source>
        <dbReference type="ARBA" id="ARBA00022723"/>
    </source>
</evidence>
<accession>A0ABS3WAK2</accession>
<evidence type="ECO:0000256" key="1">
    <source>
        <dbReference type="ARBA" id="ARBA00008635"/>
    </source>
</evidence>
<comment type="similarity">
    <text evidence="1">Belongs to the DinB family.</text>
</comment>
<organism evidence="3 4">
    <name type="scientific">Paenibacillus artemisiicola</name>
    <dbReference type="NCBI Taxonomy" id="1172618"/>
    <lineage>
        <taxon>Bacteria</taxon>
        <taxon>Bacillati</taxon>
        <taxon>Bacillota</taxon>
        <taxon>Bacilli</taxon>
        <taxon>Bacillales</taxon>
        <taxon>Paenibacillaceae</taxon>
        <taxon>Paenibacillus</taxon>
    </lineage>
</organism>
<dbReference type="PANTHER" id="PTHR37302">
    <property type="entry name" value="SLR1116 PROTEIN"/>
    <property type="match status" value="1"/>
</dbReference>
<dbReference type="PANTHER" id="PTHR37302:SF3">
    <property type="entry name" value="DAMAGE-INDUCIBLE PROTEIN DINB"/>
    <property type="match status" value="1"/>
</dbReference>
<reference evidence="3 4" key="1">
    <citation type="submission" date="2021-03" db="EMBL/GenBank/DDBJ databases">
        <title>Paenibacillus artemisicola MWE-103 whole genome sequence.</title>
        <authorList>
            <person name="Ham Y.J."/>
        </authorList>
    </citation>
    <scope>NUCLEOTIDE SEQUENCE [LARGE SCALE GENOMIC DNA]</scope>
    <source>
        <strain evidence="3 4">MWE-103</strain>
    </source>
</reference>
<sequence>MKKLFEYNWQVRNEWFDWCETVDEQELLKRRTGGPGSILYTLFHIAECEFAWINSLQGNPDQGEPPFEDYASLRKVKAFSEQCHATVAPFVQAWNDGMEHLVLTGEGPPGQRESFAYGEVMRHVIAHEIHHVGQLSVWSRELGKQPVTANLIRRGLYKTQEAN</sequence>
<comment type="caution">
    <text evidence="3">The sequence shown here is derived from an EMBL/GenBank/DDBJ whole genome shotgun (WGS) entry which is preliminary data.</text>
</comment>
<evidence type="ECO:0000313" key="3">
    <source>
        <dbReference type="EMBL" id="MBO7745317.1"/>
    </source>
</evidence>
<gene>
    <name evidence="3" type="ORF">I8J29_13985</name>
</gene>
<name>A0ABS3WAK2_9BACL</name>
<keyword evidence="2" id="KW-0479">Metal-binding</keyword>
<dbReference type="Gene3D" id="1.20.120.450">
    <property type="entry name" value="dinb family like domain"/>
    <property type="match status" value="1"/>
</dbReference>
<protein>
    <submittedName>
        <fullName evidence="3">DinB family protein</fullName>
    </submittedName>
</protein>
<dbReference type="Proteomes" id="UP000670947">
    <property type="component" value="Unassembled WGS sequence"/>
</dbReference>
<proteinExistence type="inferred from homology"/>
<dbReference type="Pfam" id="PF05163">
    <property type="entry name" value="DinB"/>
    <property type="match status" value="1"/>
</dbReference>
<dbReference type="SUPFAM" id="SSF109854">
    <property type="entry name" value="DinB/YfiT-like putative metalloenzymes"/>
    <property type="match status" value="1"/>
</dbReference>
<dbReference type="EMBL" id="JAGGDJ010000009">
    <property type="protein sequence ID" value="MBO7745317.1"/>
    <property type="molecule type" value="Genomic_DNA"/>
</dbReference>
<keyword evidence="4" id="KW-1185">Reference proteome</keyword>
<evidence type="ECO:0000313" key="4">
    <source>
        <dbReference type="Proteomes" id="UP000670947"/>
    </source>
</evidence>
<dbReference type="InterPro" id="IPR007837">
    <property type="entry name" value="DinB"/>
</dbReference>
<dbReference type="RefSeq" id="WP_208848195.1">
    <property type="nucleotide sequence ID" value="NZ_JAGGDJ010000009.1"/>
</dbReference>
<dbReference type="InterPro" id="IPR034660">
    <property type="entry name" value="DinB/YfiT-like"/>
</dbReference>